<gene>
    <name evidence="1" type="ORF">JZ751_025370</name>
</gene>
<evidence type="ECO:0000313" key="2">
    <source>
        <dbReference type="Proteomes" id="UP000824540"/>
    </source>
</evidence>
<evidence type="ECO:0000313" key="1">
    <source>
        <dbReference type="EMBL" id="KAG9338702.1"/>
    </source>
</evidence>
<protein>
    <submittedName>
        <fullName evidence="1">Uncharacterized protein</fullName>
    </submittedName>
</protein>
<comment type="caution">
    <text evidence="1">The sequence shown here is derived from an EMBL/GenBank/DDBJ whole genome shotgun (WGS) entry which is preliminary data.</text>
</comment>
<dbReference type="EMBL" id="JAFBMS010000062">
    <property type="protein sequence ID" value="KAG9338702.1"/>
    <property type="molecule type" value="Genomic_DNA"/>
</dbReference>
<accession>A0A8T2NM46</accession>
<organism evidence="1 2">
    <name type="scientific">Albula glossodonta</name>
    <name type="common">roundjaw bonefish</name>
    <dbReference type="NCBI Taxonomy" id="121402"/>
    <lineage>
        <taxon>Eukaryota</taxon>
        <taxon>Metazoa</taxon>
        <taxon>Chordata</taxon>
        <taxon>Craniata</taxon>
        <taxon>Vertebrata</taxon>
        <taxon>Euteleostomi</taxon>
        <taxon>Actinopterygii</taxon>
        <taxon>Neopterygii</taxon>
        <taxon>Teleostei</taxon>
        <taxon>Albuliformes</taxon>
        <taxon>Albulidae</taxon>
        <taxon>Albula</taxon>
    </lineage>
</organism>
<sequence length="79" mass="8601">MMNTFTGLLKEMVPSMELSVEDDSRLPYISSSSPWTKAPQAPESIRFTAVVSTFSLGASSAHFLPEENSPELYSSLALS</sequence>
<keyword evidence="2" id="KW-1185">Reference proteome</keyword>
<proteinExistence type="predicted"/>
<dbReference type="AlphaFoldDB" id="A0A8T2NM46"/>
<dbReference type="Proteomes" id="UP000824540">
    <property type="component" value="Unassembled WGS sequence"/>
</dbReference>
<reference evidence="1" key="1">
    <citation type="thesis" date="2021" institute="BYU ScholarsArchive" country="Provo, UT, USA">
        <title>Applications of and Algorithms for Genome Assembly and Genomic Analyses with an Emphasis on Marine Teleosts.</title>
        <authorList>
            <person name="Pickett B.D."/>
        </authorList>
    </citation>
    <scope>NUCLEOTIDE SEQUENCE</scope>
    <source>
        <strain evidence="1">HI-2016</strain>
    </source>
</reference>
<name>A0A8T2NM46_9TELE</name>